<dbReference type="Gene3D" id="1.50.10.20">
    <property type="match status" value="1"/>
</dbReference>
<dbReference type="GO" id="GO:0031179">
    <property type="term" value="P:peptide modification"/>
    <property type="evidence" value="ECO:0007669"/>
    <property type="project" value="InterPro"/>
</dbReference>
<dbReference type="InterPro" id="IPR017146">
    <property type="entry name" value="Lanti_2_LanM"/>
</dbReference>
<dbReference type="AlphaFoldDB" id="A0A4R2IJZ8"/>
<protein>
    <submittedName>
        <fullName evidence="2">Type 2 lantibiotic biosynthesis protein LanM</fullName>
    </submittedName>
</protein>
<sequence length="974" mass="104722">MSRPKPAASLFVVSQAISHRDNGINSGPWWTGALTAAERRWTVQGRPRWAELVDQAVATGPVSAEGAVPSEWPDAFAWVFRPLARIARNRVVQVALDGKIDAEAVSAGFDRQLGRRLAGLAARTLVLELNVERVSGRLAGDTAQERFADFVRAQAGSDRLTALFAEYPVLARLLGQACDHTSTAQVEMIERFNADRELVVARLLGGVDPGDLVDVHMGSGDTHQRGRSVSILRFADGRRIVYKPRSLDLHRHFGGLVSWLNSKVLGLGLQTVDTVTRTGYGWLEYVEHRPCAQIAEVDRFYRRQGALLALLYAIDAADIHYENLIACGDQPVLVDVETLFHPMLEQPTATGPDPAARVLASSVHRMALLPQMLLGEHGAVDVSGLGGDKGVQYPTDTVSWDGVGTDAMRLVRRPGEFRGAVNRPRLGAVDVEPSEYRTAMLGGFREGYDAIVRHRSELIGLLTACTNDEIRIVVRPSQVYATLLDESTHPDVLRDAVLRERVFDALTIDSACDLARQRLIPSELADLWAGDVPMFTSRPGSRDLWAADGERLPDLLEGPGLATVVLKIAAMDEVDRYDQEWLISASLATRAKPVEHRSGESRPRAGTSGIPDPQRLLSAACGIADEIGARAMHGDGRANWLGLEPIVDKHWAVLPMGAGLAHGYCGVALFLAQLADLTGVQRYAELARDAVRPVPRLIDQLITEPELGVTIGCGGTHGLGGISYAIARLGNLLDDPEIRSWLPAVVDLTRAATDDELACFAAGSAGGLAAMLAVHTETGLPSAGRLAWDFADRLVEQANTVPCTCMDMPTSGFAHGHTGIGWALMRFAQTGAGEPYGEFGQAILDAEVPDGSDLSWCAGLAGFTMARRDTPRDWADTLTAHAPLRDMSLCHGELGVTEALMILGDRGHNHAARAATQHAGLLLGAIDRGGVRCGTPHGVVSSGLLNGLAGIGYGLLRLGFRHRVPSVLLLEPTP</sequence>
<dbReference type="SUPFAM" id="SSF158745">
    <property type="entry name" value="LanC-like"/>
    <property type="match status" value="1"/>
</dbReference>
<dbReference type="PRINTS" id="PR01950">
    <property type="entry name" value="LANCSUPER"/>
</dbReference>
<dbReference type="InterPro" id="IPR025410">
    <property type="entry name" value="Lant_dehyd"/>
</dbReference>
<dbReference type="NCBIfam" id="TIGR03897">
    <property type="entry name" value="lanti_2_LanM"/>
    <property type="match status" value="1"/>
</dbReference>
<reference evidence="2 3" key="1">
    <citation type="submission" date="2019-03" db="EMBL/GenBank/DDBJ databases">
        <title>Genomic Encyclopedia of Type Strains, Phase IV (KMG-IV): sequencing the most valuable type-strain genomes for metagenomic binning, comparative biology and taxonomic classification.</title>
        <authorList>
            <person name="Goeker M."/>
        </authorList>
    </citation>
    <scope>NUCLEOTIDE SEQUENCE [LARGE SCALE GENOMIC DNA]</scope>
    <source>
        <strain evidence="2 3">DSM 45934</strain>
    </source>
</reference>
<comment type="caution">
    <text evidence="2">The sequence shown here is derived from an EMBL/GenBank/DDBJ whole genome shotgun (WGS) entry which is preliminary data.</text>
</comment>
<dbReference type="Pfam" id="PF13575">
    <property type="entry name" value="DUF4135"/>
    <property type="match status" value="1"/>
</dbReference>
<dbReference type="OrthoDB" id="9148343at2"/>
<accession>A0A4R2IJZ8</accession>
<keyword evidence="3" id="KW-1185">Reference proteome</keyword>
<evidence type="ECO:0000313" key="3">
    <source>
        <dbReference type="Proteomes" id="UP000295680"/>
    </source>
</evidence>
<dbReference type="PIRSF" id="PIRSF037228">
    <property type="entry name" value="Lant_mod_RumM"/>
    <property type="match status" value="1"/>
</dbReference>
<organism evidence="2 3">
    <name type="scientific">Actinocrispum wychmicini</name>
    <dbReference type="NCBI Taxonomy" id="1213861"/>
    <lineage>
        <taxon>Bacteria</taxon>
        <taxon>Bacillati</taxon>
        <taxon>Actinomycetota</taxon>
        <taxon>Actinomycetes</taxon>
        <taxon>Pseudonocardiales</taxon>
        <taxon>Pseudonocardiaceae</taxon>
        <taxon>Actinocrispum</taxon>
    </lineage>
</organism>
<gene>
    <name evidence="2" type="ORF">EV192_12343</name>
</gene>
<dbReference type="SMART" id="SM01260">
    <property type="entry name" value="LANC_like"/>
    <property type="match status" value="1"/>
</dbReference>
<proteinExistence type="predicted"/>
<feature type="domain" description="Lantibiotic biosynthesis protein dehydration" evidence="1">
    <location>
        <begin position="167"/>
        <end position="537"/>
    </location>
</feature>
<dbReference type="InterPro" id="IPR007822">
    <property type="entry name" value="LANC-like"/>
</dbReference>
<dbReference type="CDD" id="cd04792">
    <property type="entry name" value="LanM-like"/>
    <property type="match status" value="1"/>
</dbReference>
<evidence type="ECO:0000313" key="2">
    <source>
        <dbReference type="EMBL" id="TCO44722.1"/>
    </source>
</evidence>
<name>A0A4R2IJZ8_9PSEU</name>
<dbReference type="Proteomes" id="UP000295680">
    <property type="component" value="Unassembled WGS sequence"/>
</dbReference>
<dbReference type="Pfam" id="PF05147">
    <property type="entry name" value="LANC_like"/>
    <property type="match status" value="1"/>
</dbReference>
<evidence type="ECO:0000259" key="1">
    <source>
        <dbReference type="Pfam" id="PF13575"/>
    </source>
</evidence>
<dbReference type="EMBL" id="SLWS01000023">
    <property type="protein sequence ID" value="TCO44722.1"/>
    <property type="molecule type" value="Genomic_DNA"/>
</dbReference>